<organism evidence="3 4">
    <name type="scientific">Lasiosphaeris hirsuta</name>
    <dbReference type="NCBI Taxonomy" id="260670"/>
    <lineage>
        <taxon>Eukaryota</taxon>
        <taxon>Fungi</taxon>
        <taxon>Dikarya</taxon>
        <taxon>Ascomycota</taxon>
        <taxon>Pezizomycotina</taxon>
        <taxon>Sordariomycetes</taxon>
        <taxon>Sordariomycetidae</taxon>
        <taxon>Sordariales</taxon>
        <taxon>Lasiosphaeriaceae</taxon>
        <taxon>Lasiosphaeris</taxon>
    </lineage>
</organism>
<feature type="region of interest" description="Disordered" evidence="1">
    <location>
        <begin position="244"/>
        <end position="271"/>
    </location>
</feature>
<dbReference type="Pfam" id="PF17111">
    <property type="entry name" value="PigL_N"/>
    <property type="match status" value="1"/>
</dbReference>
<gene>
    <name evidence="3" type="ORF">B0H67DRAFT_494655</name>
</gene>
<comment type="caution">
    <text evidence="3">The sequence shown here is derived from an EMBL/GenBank/DDBJ whole genome shotgun (WGS) entry which is preliminary data.</text>
</comment>
<accession>A0AA40DMF7</accession>
<feature type="domain" description="Azaphilone pigments biosynthesis cluster protein L N-terminal" evidence="2">
    <location>
        <begin position="1"/>
        <end position="193"/>
    </location>
</feature>
<name>A0AA40DMF7_9PEZI</name>
<proteinExistence type="predicted"/>
<keyword evidence="4" id="KW-1185">Reference proteome</keyword>
<evidence type="ECO:0000313" key="4">
    <source>
        <dbReference type="Proteomes" id="UP001172102"/>
    </source>
</evidence>
<evidence type="ECO:0000256" key="1">
    <source>
        <dbReference type="SAM" id="MobiDB-lite"/>
    </source>
</evidence>
<dbReference type="Proteomes" id="UP001172102">
    <property type="component" value="Unassembled WGS sequence"/>
</dbReference>
<dbReference type="EMBL" id="JAUKUA010000006">
    <property type="protein sequence ID" value="KAK0708575.1"/>
    <property type="molecule type" value="Genomic_DNA"/>
</dbReference>
<dbReference type="AlphaFoldDB" id="A0AA40DMF7"/>
<dbReference type="InterPro" id="IPR031348">
    <property type="entry name" value="PigL_N"/>
</dbReference>
<reference evidence="3" key="1">
    <citation type="submission" date="2023-06" db="EMBL/GenBank/DDBJ databases">
        <title>Genome-scale phylogeny and comparative genomics of the fungal order Sordariales.</title>
        <authorList>
            <consortium name="Lawrence Berkeley National Laboratory"/>
            <person name="Hensen N."/>
            <person name="Bonometti L."/>
            <person name="Westerberg I."/>
            <person name="Brannstrom I.O."/>
            <person name="Guillou S."/>
            <person name="Cros-Aarteil S."/>
            <person name="Calhoun S."/>
            <person name="Haridas S."/>
            <person name="Kuo A."/>
            <person name="Mondo S."/>
            <person name="Pangilinan J."/>
            <person name="Riley R."/>
            <person name="Labutti K."/>
            <person name="Andreopoulos B."/>
            <person name="Lipzen A."/>
            <person name="Chen C."/>
            <person name="Yanf M."/>
            <person name="Daum C."/>
            <person name="Ng V."/>
            <person name="Clum A."/>
            <person name="Steindorff A."/>
            <person name="Ohm R."/>
            <person name="Martin F."/>
            <person name="Silar P."/>
            <person name="Natvig D."/>
            <person name="Lalanne C."/>
            <person name="Gautier V."/>
            <person name="Ament-Velasquez S.L."/>
            <person name="Kruys A."/>
            <person name="Hutchinson M.I."/>
            <person name="Powell A.J."/>
            <person name="Barry K."/>
            <person name="Miller A.N."/>
            <person name="Grigoriev I.V."/>
            <person name="Debuchy R."/>
            <person name="Gladieux P."/>
            <person name="Thoren M.H."/>
            <person name="Johannesson H."/>
        </authorList>
    </citation>
    <scope>NUCLEOTIDE SEQUENCE</scope>
    <source>
        <strain evidence="3">SMH4607-1</strain>
    </source>
</reference>
<protein>
    <recommendedName>
        <fullName evidence="2">Azaphilone pigments biosynthesis cluster protein L N-terminal domain-containing protein</fullName>
    </recommendedName>
</protein>
<evidence type="ECO:0000313" key="3">
    <source>
        <dbReference type="EMBL" id="KAK0708575.1"/>
    </source>
</evidence>
<sequence>MDPFSITAGVVGIVGPTLHCVRLLIKDLQNIADAPDAVKALTTDLQSVGLALASVQAVTDPQWKSLGDAVTTQSKAATTSCKTSCERFRTSLDRWTRHSTDGTLSWRDRVTLGVFRQGHIKSLSEQLQNCNITLTSVASIATLHSSLQQAQAAEVIKTMISTKEAAVNDAIAAANDQSAEIGAKLEALTLAEPDEGETDADQTGATRQVAMEKKALGESRKVFEGLLSAIQTAAANAQATQGPTVTFGSHNQGQQVGVNSGTISATFSGRG</sequence>
<evidence type="ECO:0000259" key="2">
    <source>
        <dbReference type="Pfam" id="PF17111"/>
    </source>
</evidence>